<keyword evidence="2" id="KW-1185">Reference proteome</keyword>
<dbReference type="EMBL" id="CATWHI010000003">
    <property type="protein sequence ID" value="CAJ0741467.1"/>
    <property type="molecule type" value="Genomic_DNA"/>
</dbReference>
<gene>
    <name evidence="1" type="ORF">R16034_02656</name>
</gene>
<evidence type="ECO:0000313" key="2">
    <source>
        <dbReference type="Proteomes" id="UP001189225"/>
    </source>
</evidence>
<accession>A0AB72X6W6</accession>
<reference evidence="1 2" key="1">
    <citation type="submission" date="2023-07" db="EMBL/GenBank/DDBJ databases">
        <authorList>
            <person name="Peeters C."/>
        </authorList>
    </citation>
    <scope>NUCLEOTIDE SEQUENCE [LARGE SCALE GENOMIC DNA]</scope>
    <source>
        <strain evidence="1 2">R-16034</strain>
    </source>
</reference>
<evidence type="ECO:0000313" key="1">
    <source>
        <dbReference type="EMBL" id="CAJ0741467.1"/>
    </source>
</evidence>
<dbReference type="Proteomes" id="UP001189225">
    <property type="component" value="Unassembled WGS sequence"/>
</dbReference>
<dbReference type="AlphaFoldDB" id="A0AB72X6W6"/>
<protein>
    <recommendedName>
        <fullName evidence="3">DUF3987 domain-containing protein</fullName>
    </recommendedName>
</protein>
<dbReference type="RefSeq" id="WP_316900544.1">
    <property type="nucleotide sequence ID" value="NZ_CATWHI010000003.1"/>
</dbReference>
<organism evidence="1 2">
    <name type="scientific">Ralstonia edaphi</name>
    <dbReference type="NCBI Taxonomy" id="3058599"/>
    <lineage>
        <taxon>Bacteria</taxon>
        <taxon>Pseudomonadati</taxon>
        <taxon>Pseudomonadota</taxon>
        <taxon>Betaproteobacteria</taxon>
        <taxon>Burkholderiales</taxon>
        <taxon>Burkholderiaceae</taxon>
        <taxon>Ralstonia</taxon>
    </lineage>
</organism>
<sequence length="367" mass="40956">MGNALMIDNWTLQDVEALMQNGIEPKDVSEIAISEDRQTHRFDPVPSGTIQIDALISLLTNIVCFDHLHVDSGFVEAWQRDGGFLAPLESLGVVQPDDYTALGQSLNDIREMILAELCVTESLRTAMQKIKLEWELTRSTSSPHLSALVWGGAGLLARSDLTSTPYFGHPFRRRLVAETQMFYHQANAVQQFEKFIETERAKMFRYRNERFGGAMAKVVLPPIPAYIIEESNSIHDLIPVAVQMRDKYAGLRQWLADYQRAIEEEDEGKQLRFEQTLTAVGKSIQVKYGAEKSGSLGISLSAAFFKADVSKRLVDGTLNRFGVRSTLAKLIMAPRGQQALAKLVGMLGESKSSLGRTVLLSCQKRFS</sequence>
<name>A0AB72X6W6_9RALS</name>
<evidence type="ECO:0008006" key="3">
    <source>
        <dbReference type="Google" id="ProtNLM"/>
    </source>
</evidence>
<proteinExistence type="predicted"/>
<comment type="caution">
    <text evidence="1">The sequence shown here is derived from an EMBL/GenBank/DDBJ whole genome shotgun (WGS) entry which is preliminary data.</text>
</comment>